<protein>
    <recommendedName>
        <fullName evidence="3">citrate synthase (unknown stereospecificity)</fullName>
        <ecNumber evidence="3">2.3.3.16</ecNumber>
    </recommendedName>
</protein>
<feature type="domain" description="Helix-turn-helix" evidence="5">
    <location>
        <begin position="4"/>
        <end position="55"/>
    </location>
</feature>
<comment type="pathway">
    <text evidence="1">Carbohydrate metabolism; tricarboxylic acid cycle; isocitrate from oxaloacetate: step 1/2.</text>
</comment>
<reference evidence="6 7" key="1">
    <citation type="submission" date="2020-08" db="EMBL/GenBank/DDBJ databases">
        <title>Genome sequence of Acidovorax monticola KACC 19171T.</title>
        <authorList>
            <person name="Hyun D.-W."/>
            <person name="Bae J.-W."/>
        </authorList>
    </citation>
    <scope>NUCLEOTIDE SEQUENCE [LARGE SCALE GENOMIC DNA]</scope>
    <source>
        <strain evidence="6 7">KACC 19171</strain>
    </source>
</reference>
<keyword evidence="7" id="KW-1185">Reference proteome</keyword>
<dbReference type="GO" id="GO:0005975">
    <property type="term" value="P:carbohydrate metabolic process"/>
    <property type="evidence" value="ECO:0007669"/>
    <property type="project" value="TreeGrafter"/>
</dbReference>
<dbReference type="CDD" id="cd06102">
    <property type="entry name" value="citrate_synt_like_2"/>
    <property type="match status" value="1"/>
</dbReference>
<dbReference type="EC" id="2.3.3.16" evidence="3"/>
<keyword evidence="4" id="KW-0808">Transferase</keyword>
<dbReference type="SUPFAM" id="SSF48256">
    <property type="entry name" value="Citrate synthase"/>
    <property type="match status" value="1"/>
</dbReference>
<dbReference type="InterPro" id="IPR036969">
    <property type="entry name" value="Citrate_synthase_sf"/>
</dbReference>
<dbReference type="PANTHER" id="PTHR11739">
    <property type="entry name" value="CITRATE SYNTHASE"/>
    <property type="match status" value="1"/>
</dbReference>
<evidence type="ECO:0000256" key="4">
    <source>
        <dbReference type="ARBA" id="ARBA00022679"/>
    </source>
</evidence>
<comment type="similarity">
    <text evidence="2">Belongs to the citrate synthase family.</text>
</comment>
<dbReference type="InterPro" id="IPR002020">
    <property type="entry name" value="Citrate_synthase"/>
</dbReference>
<evidence type="ECO:0000256" key="1">
    <source>
        <dbReference type="ARBA" id="ARBA00004751"/>
    </source>
</evidence>
<sequence length="399" mass="43168">MQRYLSATEAIALLGVTRPTLYAYVSRGLLHAHAGERPRESRYLREEVEQLARQRGRGRKPKEVAQATLNWGLPVMESSITLIEDGHLYYRGQDALAWARERTLEEVAALLWQCPTSTAFGAQPADAPPLLAVLQRHLAGRSREEALLPLFTAASEDSPTAAWQQSPERLAAGCGALLRLLAACLLDTTPATAPIHAQCAQAWGLDAEGASLVRMALVLCADHELNASSFTARCVASTGASLRAAVVGGLAALTGGRHGGTTARVEALWDELGGDTPSPERLRQRLARGERLPGFGHHLYPQGDLRAALLLEHLLPRHPCWEDLVREVLALTGQHPSVDFALVALRRHLALPPGSAFGLFALGRCAGWLAHALEQRSGRQLIRPRAAYTGPRPARLPLP</sequence>
<dbReference type="EMBL" id="CP060790">
    <property type="protein sequence ID" value="QNP60612.1"/>
    <property type="molecule type" value="Genomic_DNA"/>
</dbReference>
<dbReference type="GO" id="GO:0036440">
    <property type="term" value="F:citrate synthase activity"/>
    <property type="evidence" value="ECO:0007669"/>
    <property type="project" value="UniProtKB-EC"/>
</dbReference>
<dbReference type="GO" id="GO:0005829">
    <property type="term" value="C:cytosol"/>
    <property type="evidence" value="ECO:0007669"/>
    <property type="project" value="TreeGrafter"/>
</dbReference>
<dbReference type="Pfam" id="PF12728">
    <property type="entry name" value="HTH_17"/>
    <property type="match status" value="1"/>
</dbReference>
<dbReference type="Gene3D" id="1.10.580.10">
    <property type="entry name" value="Citrate Synthase, domain 1"/>
    <property type="match status" value="1"/>
</dbReference>
<dbReference type="InterPro" id="IPR016143">
    <property type="entry name" value="Citrate_synth-like_sm_a-sub"/>
</dbReference>
<dbReference type="PANTHER" id="PTHR11739:SF4">
    <property type="entry name" value="CITRATE SYNTHASE, PEROXISOMAL"/>
    <property type="match status" value="1"/>
</dbReference>
<dbReference type="RefSeq" id="WP_187737593.1">
    <property type="nucleotide sequence ID" value="NZ_CP060790.1"/>
</dbReference>
<gene>
    <name evidence="6" type="ORF">H9L24_07300</name>
</gene>
<dbReference type="AlphaFoldDB" id="A0A7H0HJ96"/>
<dbReference type="Proteomes" id="UP000516057">
    <property type="component" value="Chromosome"/>
</dbReference>
<evidence type="ECO:0000313" key="6">
    <source>
        <dbReference type="EMBL" id="QNP60612.1"/>
    </source>
</evidence>
<evidence type="ECO:0000259" key="5">
    <source>
        <dbReference type="Pfam" id="PF12728"/>
    </source>
</evidence>
<dbReference type="InterPro" id="IPR016142">
    <property type="entry name" value="Citrate_synth-like_lrg_a-sub"/>
</dbReference>
<dbReference type="Gene3D" id="1.10.230.10">
    <property type="entry name" value="Cytochrome P450-Terp, domain 2"/>
    <property type="match status" value="1"/>
</dbReference>
<dbReference type="KEGG" id="amon:H9L24_07300"/>
<name>A0A7H0HJ96_9BURK</name>
<evidence type="ECO:0000256" key="3">
    <source>
        <dbReference type="ARBA" id="ARBA00012972"/>
    </source>
</evidence>
<accession>A0A7H0HJ96</accession>
<dbReference type="InterPro" id="IPR041657">
    <property type="entry name" value="HTH_17"/>
</dbReference>
<dbReference type="UniPathway" id="UPA00223">
    <property type="reaction ID" value="UER00717"/>
</dbReference>
<evidence type="ECO:0000256" key="2">
    <source>
        <dbReference type="ARBA" id="ARBA00010566"/>
    </source>
</evidence>
<evidence type="ECO:0000313" key="7">
    <source>
        <dbReference type="Proteomes" id="UP000516057"/>
    </source>
</evidence>
<dbReference type="GO" id="GO:0006099">
    <property type="term" value="P:tricarboxylic acid cycle"/>
    <property type="evidence" value="ECO:0007669"/>
    <property type="project" value="UniProtKB-UniPathway"/>
</dbReference>
<organism evidence="6 7">
    <name type="scientific">Paenacidovorax monticola</name>
    <dbReference type="NCBI Taxonomy" id="1926868"/>
    <lineage>
        <taxon>Bacteria</taxon>
        <taxon>Pseudomonadati</taxon>
        <taxon>Pseudomonadota</taxon>
        <taxon>Betaproteobacteria</taxon>
        <taxon>Burkholderiales</taxon>
        <taxon>Comamonadaceae</taxon>
        <taxon>Paenacidovorax</taxon>
    </lineage>
</organism>
<proteinExistence type="inferred from homology"/>
<dbReference type="Pfam" id="PF00285">
    <property type="entry name" value="Citrate_synt"/>
    <property type="match status" value="1"/>
</dbReference>